<feature type="chain" id="PRO_5012448134" description="YceI-like domain-containing protein" evidence="1">
    <location>
        <begin position="29"/>
        <end position="202"/>
    </location>
</feature>
<keyword evidence="1" id="KW-0732">Signal</keyword>
<proteinExistence type="predicted"/>
<evidence type="ECO:0000313" key="2">
    <source>
        <dbReference type="EMBL" id="SOC54659.1"/>
    </source>
</evidence>
<name>A0A285VKS2_9GAMM</name>
<gene>
    <name evidence="2" type="ORF">SAMN05421509_10457</name>
</gene>
<reference evidence="2 3" key="1">
    <citation type="submission" date="2017-08" db="EMBL/GenBank/DDBJ databases">
        <authorList>
            <person name="de Groot N.N."/>
        </authorList>
    </citation>
    <scope>NUCLEOTIDE SEQUENCE [LARGE SCALE GENOMIC DNA]</scope>
    <source>
        <strain evidence="2 3">USBA 855</strain>
    </source>
</reference>
<dbReference type="EMBL" id="OBQJ01000004">
    <property type="protein sequence ID" value="SOC54659.1"/>
    <property type="molecule type" value="Genomic_DNA"/>
</dbReference>
<accession>A0A285VKS2</accession>
<sequence>MYQMKRMARRIAWAAALGVVALPCVAQADWQLDPEKSRVEATITEITSSGESVAHRHALKRMDGHIAEDGTLRLPVRLNQTDVLDQLGDLPPWMESLSDTELTTVVTQLDPGVLDNLPVGESLTETLTLSVKDGDASQQQPLKVRFTRESESEIRVRNAEAVALDGNVIMQNQTARTVLGLLGYQKIDDEVPVELDAVLVDR</sequence>
<dbReference type="Proteomes" id="UP000219023">
    <property type="component" value="Unassembled WGS sequence"/>
</dbReference>
<evidence type="ECO:0000256" key="1">
    <source>
        <dbReference type="SAM" id="SignalP"/>
    </source>
</evidence>
<dbReference type="InterPro" id="IPR036761">
    <property type="entry name" value="TTHA0802/YceI-like_sf"/>
</dbReference>
<feature type="signal peptide" evidence="1">
    <location>
        <begin position="1"/>
        <end position="28"/>
    </location>
</feature>
<dbReference type="RefSeq" id="WP_179703036.1">
    <property type="nucleotide sequence ID" value="NZ_OBQJ01000004.1"/>
</dbReference>
<dbReference type="Gene3D" id="2.40.128.110">
    <property type="entry name" value="Lipid/polyisoprenoid-binding, YceI-like"/>
    <property type="match status" value="1"/>
</dbReference>
<organism evidence="2 3">
    <name type="scientific">Chromohalobacter canadensis</name>
    <dbReference type="NCBI Taxonomy" id="141389"/>
    <lineage>
        <taxon>Bacteria</taxon>
        <taxon>Pseudomonadati</taxon>
        <taxon>Pseudomonadota</taxon>
        <taxon>Gammaproteobacteria</taxon>
        <taxon>Oceanospirillales</taxon>
        <taxon>Halomonadaceae</taxon>
        <taxon>Chromohalobacter</taxon>
    </lineage>
</organism>
<evidence type="ECO:0000313" key="3">
    <source>
        <dbReference type="Proteomes" id="UP000219023"/>
    </source>
</evidence>
<protein>
    <recommendedName>
        <fullName evidence="4">YceI-like domain-containing protein</fullName>
    </recommendedName>
</protein>
<dbReference type="AlphaFoldDB" id="A0A285VKS2"/>
<evidence type="ECO:0008006" key="4">
    <source>
        <dbReference type="Google" id="ProtNLM"/>
    </source>
</evidence>